<accession>A0A6M7WGD4</accession>
<evidence type="ECO:0000313" key="2">
    <source>
        <dbReference type="EMBL" id="QKD00896.1"/>
    </source>
</evidence>
<gene>
    <name evidence="2" type="ORF">EB235_04805</name>
</gene>
<reference evidence="2 3" key="1">
    <citation type="submission" date="2018-10" db="EMBL/GenBank/DDBJ databases">
        <authorList>
            <person name="Perry B.J."/>
            <person name="Sullivan J.T."/>
            <person name="Murphy R.J.T."/>
            <person name="Ramsay J.P."/>
            <person name="Ronson C.W."/>
        </authorList>
    </citation>
    <scope>NUCLEOTIDE SEQUENCE [LARGE SCALE GENOMIC DNA]</scope>
    <source>
        <strain evidence="2 3">R88b</strain>
    </source>
</reference>
<protein>
    <recommendedName>
        <fullName evidence="4">PH domain-containing protein</fullName>
    </recommendedName>
</protein>
<evidence type="ECO:0008006" key="4">
    <source>
        <dbReference type="Google" id="ProtNLM"/>
    </source>
</evidence>
<evidence type="ECO:0000256" key="1">
    <source>
        <dbReference type="SAM" id="Phobius"/>
    </source>
</evidence>
<keyword evidence="1" id="KW-1133">Transmembrane helix</keyword>
<keyword evidence="1" id="KW-0812">Transmembrane</keyword>
<evidence type="ECO:0000313" key="3">
    <source>
        <dbReference type="Proteomes" id="UP000503017"/>
    </source>
</evidence>
<dbReference type="AlphaFoldDB" id="A0A6M7WGD4"/>
<feature type="transmembrane region" description="Helical" evidence="1">
    <location>
        <begin position="12"/>
        <end position="33"/>
    </location>
</feature>
<organism evidence="2 3">
    <name type="scientific">Mesorhizobium loti R88b</name>
    <dbReference type="NCBI Taxonomy" id="935548"/>
    <lineage>
        <taxon>Bacteria</taxon>
        <taxon>Pseudomonadati</taxon>
        <taxon>Pseudomonadota</taxon>
        <taxon>Alphaproteobacteria</taxon>
        <taxon>Hyphomicrobiales</taxon>
        <taxon>Phyllobacteriaceae</taxon>
        <taxon>Mesorhizobium</taxon>
    </lineage>
</organism>
<proteinExistence type="predicted"/>
<dbReference type="Proteomes" id="UP000503017">
    <property type="component" value="Chromosome"/>
</dbReference>
<feature type="transmembrane region" description="Helical" evidence="1">
    <location>
        <begin position="45"/>
        <end position="61"/>
    </location>
</feature>
<dbReference type="EMBL" id="CP033367">
    <property type="protein sequence ID" value="QKD00896.1"/>
    <property type="molecule type" value="Genomic_DNA"/>
</dbReference>
<sequence length="171" mass="17775">MSAPVEIRNSAASNSFAIIAPFIGAAVAGVLAFRALSSDTARGPVLLLIVFAVGCLGWGLIKASSGFDSGVQVVLDSQGFRDKRAGDVLVPWETVRSVGLVHGNHGGPTLVNFELTGEMPEAIKYSNANALNLMLPGGGNIVHMEMSSLDISEGEMMAAIRRLAPGVKVGR</sequence>
<dbReference type="RefSeq" id="WP_027032098.1">
    <property type="nucleotide sequence ID" value="NZ_CP033367.1"/>
</dbReference>
<name>A0A6M7WGD4_RHILI</name>
<keyword evidence="1" id="KW-0472">Membrane</keyword>